<feature type="compositionally biased region" description="Polar residues" evidence="1">
    <location>
        <begin position="129"/>
        <end position="144"/>
    </location>
</feature>
<sequence>MGLRKLIRKTSWYKNYQAKKESKMSDEEYFIYRHKKIFGYTPDFKNPQTFNEKIIHRILFDRNPIYTALADKLKARIYIATILKDFNANNTLDSNKDANTLVSHTNHITHITTGGGGKYSLNQNNTDLQNNPTLNTTTSITPQTQHKENESINSTSICHTEPLGEVSKTLESKQDLNKDFSPFSKAQNDKNLNSLLTKDSLLFQPIDTLTQELFNTNECQYLPKLYGIYKSVDEIDFSKLPQSFVLKTNHDCGGVVLVKDKESFLKDSKTFNEAMTKLTQHLNTNFYTLYREWHYKDIEPRIFVEEMLLETNANGEAKVPSDYKIHCFGKTQYIQVDTDRFVEHTRSVFDENWNVMPFSLCYPQSTMPPSKPLNLMTMLMIATRLSMPFAMLRVDLYNIQGKIIVGELTFTHGGGTERFTPNEWDRKLGDLWKLS</sequence>
<protein>
    <submittedName>
        <fullName evidence="2">Uncharacterized protein</fullName>
    </submittedName>
</protein>
<comment type="caution">
    <text evidence="2">The sequence shown here is derived from an EMBL/GenBank/DDBJ whole genome shotgun (WGS) entry which is preliminary data.</text>
</comment>
<gene>
    <name evidence="2" type="ORF">C826_00981</name>
</gene>
<feature type="region of interest" description="Disordered" evidence="1">
    <location>
        <begin position="129"/>
        <end position="153"/>
    </location>
</feature>
<evidence type="ECO:0000313" key="3">
    <source>
        <dbReference type="Proteomes" id="UP000012527"/>
    </source>
</evidence>
<evidence type="ECO:0000256" key="1">
    <source>
        <dbReference type="SAM" id="MobiDB-lite"/>
    </source>
</evidence>
<accession>N2BLS7</accession>
<organism evidence="2 3">
    <name type="scientific">Helicobacter bilis WiWa</name>
    <dbReference type="NCBI Taxonomy" id="1235804"/>
    <lineage>
        <taxon>Bacteria</taxon>
        <taxon>Pseudomonadati</taxon>
        <taxon>Campylobacterota</taxon>
        <taxon>Epsilonproteobacteria</taxon>
        <taxon>Campylobacterales</taxon>
        <taxon>Helicobacteraceae</taxon>
        <taxon>Helicobacter</taxon>
    </lineage>
</organism>
<dbReference type="Pfam" id="PF14305">
    <property type="entry name" value="ATPgrasp_TupA"/>
    <property type="match status" value="1"/>
</dbReference>
<dbReference type="GeneID" id="68902211"/>
<proteinExistence type="predicted"/>
<name>N2BLS7_9HELI</name>
<dbReference type="HOGENOM" id="CLU_056705_2_0_7"/>
<evidence type="ECO:0000313" key="2">
    <source>
        <dbReference type="EMBL" id="EMZ39395.1"/>
    </source>
</evidence>
<dbReference type="AlphaFoldDB" id="N2BLS7"/>
<dbReference type="EMBL" id="AQFW01000011">
    <property type="protein sequence ID" value="EMZ39395.1"/>
    <property type="molecule type" value="Genomic_DNA"/>
</dbReference>
<dbReference type="InterPro" id="IPR029465">
    <property type="entry name" value="ATPgrasp_TupA"/>
</dbReference>
<dbReference type="PATRIC" id="fig|1235804.3.peg.1071"/>
<dbReference type="Proteomes" id="UP000012527">
    <property type="component" value="Unassembled WGS sequence"/>
</dbReference>
<dbReference type="RefSeq" id="WP_004086665.1">
    <property type="nucleotide sequence ID" value="NZ_KB822515.1"/>
</dbReference>
<reference evidence="2 3" key="1">
    <citation type="submission" date="2013-02" db="EMBL/GenBank/DDBJ databases">
        <title>The Genome Sequence of Helicobacter bilis WiWa.</title>
        <authorList>
            <consortium name="The Broad Institute Genome Sequencing Platform"/>
            <person name="Ward D."/>
            <person name="Overstreet A.-M.C."/>
            <person name="Ramer-Tait A.E."/>
            <person name="Phillips G.J."/>
            <person name="Wannemuehler M.J."/>
            <person name="Walker B."/>
            <person name="Young S.K."/>
            <person name="Zeng Q."/>
            <person name="Gargeya S."/>
            <person name="Fitzgerald M."/>
            <person name="Haas B."/>
            <person name="Abouelleil A."/>
            <person name="Alvarado L."/>
            <person name="Arachchi H.M."/>
            <person name="Berlin A.M."/>
            <person name="Chapman S.B."/>
            <person name="Dewar J."/>
            <person name="Goldberg J."/>
            <person name="Griggs A."/>
            <person name="Gujja S."/>
            <person name="Hansen M."/>
            <person name="Howarth C."/>
            <person name="Imamovic A."/>
            <person name="Larimer J."/>
            <person name="McCowan C."/>
            <person name="Murphy C."/>
            <person name="Neiman D."/>
            <person name="Pearson M."/>
            <person name="Priest M."/>
            <person name="Roberts A."/>
            <person name="Saif S."/>
            <person name="Shea T."/>
            <person name="Sisk P."/>
            <person name="Sykes S."/>
            <person name="Wortman J."/>
            <person name="Nusbaum C."/>
            <person name="Birren B."/>
        </authorList>
    </citation>
    <scope>NUCLEOTIDE SEQUENCE [LARGE SCALE GENOMIC DNA]</scope>
    <source>
        <strain evidence="2 3">WiWa</strain>
    </source>
</reference>